<keyword evidence="1" id="KW-0472">Membrane</keyword>
<gene>
    <name evidence="3" type="ORF">SDC9_124546</name>
</gene>
<dbReference type="PANTHER" id="PTHR33371:SF4">
    <property type="entry name" value="INTERMEMBRANE PHOSPHOLIPID TRANSPORT SYSTEM BINDING PROTEIN MLAD"/>
    <property type="match status" value="1"/>
</dbReference>
<keyword evidence="1" id="KW-1133">Transmembrane helix</keyword>
<dbReference type="Pfam" id="PF02470">
    <property type="entry name" value="MlaD"/>
    <property type="match status" value="1"/>
</dbReference>
<accession>A0A645CKN3</accession>
<evidence type="ECO:0000259" key="2">
    <source>
        <dbReference type="Pfam" id="PF02470"/>
    </source>
</evidence>
<reference evidence="3" key="1">
    <citation type="submission" date="2019-08" db="EMBL/GenBank/DDBJ databases">
        <authorList>
            <person name="Kucharzyk K."/>
            <person name="Murdoch R.W."/>
            <person name="Higgins S."/>
            <person name="Loffler F."/>
        </authorList>
    </citation>
    <scope>NUCLEOTIDE SEQUENCE</scope>
</reference>
<dbReference type="InterPro" id="IPR003399">
    <property type="entry name" value="Mce/MlaD"/>
</dbReference>
<comment type="caution">
    <text evidence="3">The sequence shown here is derived from an EMBL/GenBank/DDBJ whole genome shotgun (WGS) entry which is preliminary data.</text>
</comment>
<keyword evidence="1" id="KW-0812">Transmembrane</keyword>
<sequence>MKLKITREQKIGLFAIITLSSIFILINYLKGRDLFSKQNTYFVIYENVEGLAPTGPVYIRGLKVGTVEKIKYIQQEDYFLVELKVKSDYVIADNSVAEIYSSDLLGGKAVRINIGNSNLHLQDKDTLLASSEPGLMNMITQELVPLKKQAEDLIANMNTTFTNINEMMDDKAKANIAASLANLRKTLENMNSISGTIKKKDPQISAIIDNLDKLSASLSGESENIKRGMKNFADISDSLKQADIAGTVNAAKSLLTKLQDPNGSIGKLMLSDTLHNQINSLVKQLDSLVGNINKNPKKYIKISVF</sequence>
<dbReference type="PANTHER" id="PTHR33371">
    <property type="entry name" value="INTERMEMBRANE PHOSPHOLIPID TRANSPORT SYSTEM BINDING PROTEIN MLAD-RELATED"/>
    <property type="match status" value="1"/>
</dbReference>
<proteinExistence type="predicted"/>
<evidence type="ECO:0000313" key="3">
    <source>
        <dbReference type="EMBL" id="MPM77540.1"/>
    </source>
</evidence>
<protein>
    <recommendedName>
        <fullName evidence="2">Mce/MlaD domain-containing protein</fullName>
    </recommendedName>
</protein>
<dbReference type="EMBL" id="VSSQ01028016">
    <property type="protein sequence ID" value="MPM77540.1"/>
    <property type="molecule type" value="Genomic_DNA"/>
</dbReference>
<dbReference type="InterPro" id="IPR052336">
    <property type="entry name" value="MlaD_Phospholipid_Transporter"/>
</dbReference>
<organism evidence="3">
    <name type="scientific">bioreactor metagenome</name>
    <dbReference type="NCBI Taxonomy" id="1076179"/>
    <lineage>
        <taxon>unclassified sequences</taxon>
        <taxon>metagenomes</taxon>
        <taxon>ecological metagenomes</taxon>
    </lineage>
</organism>
<feature type="domain" description="Mce/MlaD" evidence="2">
    <location>
        <begin position="39"/>
        <end position="113"/>
    </location>
</feature>
<feature type="transmembrane region" description="Helical" evidence="1">
    <location>
        <begin position="12"/>
        <end position="29"/>
    </location>
</feature>
<evidence type="ECO:0000256" key="1">
    <source>
        <dbReference type="SAM" id="Phobius"/>
    </source>
</evidence>
<name>A0A645CKN3_9ZZZZ</name>
<dbReference type="AlphaFoldDB" id="A0A645CKN3"/>